<dbReference type="EMBL" id="UPPP01000067">
    <property type="protein sequence ID" value="VBB06716.1"/>
    <property type="molecule type" value="Genomic_DNA"/>
</dbReference>
<proteinExistence type="predicted"/>
<evidence type="ECO:0000256" key="2">
    <source>
        <dbReference type="SAM" id="SignalP"/>
    </source>
</evidence>
<dbReference type="AlphaFoldDB" id="A0A498R265"/>
<sequence>MKMRKILCLVFMMIVSTSAVSMASPVADCSLGQVSAGLNFSAPSLSASSGDSDGNLRVGYDVAAGLGLGFSGQYTFDDFKMKNSLNGSDEIKAQQLFLVDNVLDLVAKVSLFGGISQTQIIGGSEHRGFVAGIAGNIPVAPNMKAYAVYTAGNHVGGYELGLSYQLAKDTEFNLGYRDTKYKGLTYSDGSSDDIKVKGLIGGISYKL</sequence>
<feature type="signal peptide" evidence="2">
    <location>
        <begin position="1"/>
        <end position="23"/>
    </location>
</feature>
<keyword evidence="5" id="KW-1185">Reference proteome</keyword>
<dbReference type="Proteomes" id="UP000277811">
    <property type="component" value="Unassembled WGS sequence"/>
</dbReference>
<accession>A0A498R265</accession>
<dbReference type="SUPFAM" id="SSF56935">
    <property type="entry name" value="Porins"/>
    <property type="match status" value="1"/>
</dbReference>
<organism evidence="4 5">
    <name type="scientific">Lucifera butyrica</name>
    <dbReference type="NCBI Taxonomy" id="1351585"/>
    <lineage>
        <taxon>Bacteria</taxon>
        <taxon>Bacillati</taxon>
        <taxon>Bacillota</taxon>
        <taxon>Negativicutes</taxon>
        <taxon>Veillonellales</taxon>
        <taxon>Veillonellaceae</taxon>
        <taxon>Lucifera</taxon>
    </lineage>
</organism>
<keyword evidence="1 2" id="KW-0732">Signal</keyword>
<dbReference type="InterPro" id="IPR023614">
    <property type="entry name" value="Porin_dom_sf"/>
</dbReference>
<reference evidence="4 5" key="1">
    <citation type="submission" date="2018-06" db="EMBL/GenBank/DDBJ databases">
        <authorList>
            <person name="Strepis N."/>
        </authorList>
    </citation>
    <scope>NUCLEOTIDE SEQUENCE [LARGE SCALE GENOMIC DNA]</scope>
    <source>
        <strain evidence="4">LUCI</strain>
    </source>
</reference>
<dbReference type="Pfam" id="PF13505">
    <property type="entry name" value="OMP_b-brl"/>
    <property type="match status" value="1"/>
</dbReference>
<feature type="domain" description="Outer membrane protein beta-barrel" evidence="3">
    <location>
        <begin position="18"/>
        <end position="206"/>
    </location>
</feature>
<evidence type="ECO:0000313" key="4">
    <source>
        <dbReference type="EMBL" id="VBB06716.1"/>
    </source>
</evidence>
<protein>
    <recommendedName>
        <fullName evidence="3">Outer membrane protein beta-barrel domain-containing protein</fullName>
    </recommendedName>
</protein>
<evidence type="ECO:0000313" key="5">
    <source>
        <dbReference type="Proteomes" id="UP000277811"/>
    </source>
</evidence>
<evidence type="ECO:0000259" key="3">
    <source>
        <dbReference type="Pfam" id="PF13505"/>
    </source>
</evidence>
<gene>
    <name evidence="4" type="ORF">LUCI_1952</name>
</gene>
<evidence type="ECO:0000256" key="1">
    <source>
        <dbReference type="ARBA" id="ARBA00022729"/>
    </source>
</evidence>
<feature type="chain" id="PRO_5019775296" description="Outer membrane protein beta-barrel domain-containing protein" evidence="2">
    <location>
        <begin position="24"/>
        <end position="207"/>
    </location>
</feature>
<name>A0A498R265_9FIRM</name>
<dbReference type="InterPro" id="IPR027385">
    <property type="entry name" value="Beta-barrel_OMP"/>
</dbReference>
<dbReference type="Gene3D" id="2.40.160.10">
    <property type="entry name" value="Porin"/>
    <property type="match status" value="1"/>
</dbReference>